<dbReference type="EMBL" id="CABVQH010000009">
    <property type="protein sequence ID" value="VWC78467.1"/>
    <property type="molecule type" value="Genomic_DNA"/>
</dbReference>
<evidence type="ECO:0000313" key="1">
    <source>
        <dbReference type="EMBL" id="VWC78467.1"/>
    </source>
</evidence>
<sequence>MKKAPHDVRGFFFAQAAARPGYFTRMPGFAPLCGSRM</sequence>
<reference evidence="1 2" key="1">
    <citation type="submission" date="2019-09" db="EMBL/GenBank/DDBJ databases">
        <authorList>
            <person name="Depoorter E."/>
        </authorList>
    </citation>
    <scope>NUCLEOTIDE SEQUENCE [LARGE SCALE GENOMIC DNA]</scope>
    <source>
        <strain evidence="1">R-18109</strain>
    </source>
</reference>
<protein>
    <submittedName>
        <fullName evidence="1">Uncharacterized protein</fullName>
    </submittedName>
</protein>
<dbReference type="Proteomes" id="UP000494260">
    <property type="component" value="Unassembled WGS sequence"/>
</dbReference>
<dbReference type="AlphaFoldDB" id="A0A6P2VHP1"/>
<evidence type="ECO:0000313" key="2">
    <source>
        <dbReference type="Proteomes" id="UP000494260"/>
    </source>
</evidence>
<accession>A0A6P2VHP1</accession>
<proteinExistence type="predicted"/>
<gene>
    <name evidence="1" type="ORF">BLA18109_03062</name>
</gene>
<organism evidence="1 2">
    <name type="scientific">Burkholderia lata (strain ATCC 17760 / DSM 23089 / LMG 22485 / NCIMB 9086 / R18194 / 383)</name>
    <dbReference type="NCBI Taxonomy" id="482957"/>
    <lineage>
        <taxon>Bacteria</taxon>
        <taxon>Pseudomonadati</taxon>
        <taxon>Pseudomonadota</taxon>
        <taxon>Betaproteobacteria</taxon>
        <taxon>Burkholderiales</taxon>
        <taxon>Burkholderiaceae</taxon>
        <taxon>Burkholderia</taxon>
        <taxon>Burkholderia cepacia complex</taxon>
    </lineage>
</organism>
<name>A0A6P2VHP1_BURL3</name>